<sequence>MAMNRRMQFKIKQLCIIIACWMIIGFIIAVYDHLVLLTHSAQGPAPGYTFPMALAINMGAGMFGAIVGGSFLVFYVNVKYQDKSYAYTVIAVTLSFILIIVIINIILTMMGKPDLLRMAKNGLVWSVIVAITQFLIQINSKFGHGIFWDIIRGKYNTPKEERRIFMFLDINSSTSIAEKLGDQKYHELLKDFFSDITNPIIDNKGEIYQYVGDEVVVAWKYEDGIENGKCINCFFDIKTQINSLQEKYRKLYGVVPAFKAGIHCGKVIAGEIGIIKRDITYSGDVLNTTSRIQSLCKEFNQEIIASADLITELGITSNYNLQTLGSIKLRGKEKEMMLVALAPVN</sequence>
<dbReference type="PANTHER" id="PTHR43081:SF1">
    <property type="entry name" value="ADENYLATE CYCLASE, TERMINAL-DIFFERENTIATION SPECIFIC"/>
    <property type="match status" value="1"/>
</dbReference>
<dbReference type="Proteomes" id="UP000183200">
    <property type="component" value="Unassembled WGS sequence"/>
</dbReference>
<dbReference type="InterPro" id="IPR001054">
    <property type="entry name" value="A/G_cyclase"/>
</dbReference>
<keyword evidence="1" id="KW-0812">Transmembrane</keyword>
<protein>
    <submittedName>
        <fullName evidence="3">Adenylate cyclase</fullName>
    </submittedName>
</protein>
<dbReference type="CDD" id="cd07302">
    <property type="entry name" value="CHD"/>
    <property type="match status" value="1"/>
</dbReference>
<feature type="transmembrane region" description="Helical" evidence="1">
    <location>
        <begin position="51"/>
        <end position="78"/>
    </location>
</feature>
<dbReference type="PROSITE" id="PS50125">
    <property type="entry name" value="GUANYLATE_CYCLASE_2"/>
    <property type="match status" value="1"/>
</dbReference>
<keyword evidence="4" id="KW-1185">Reference proteome</keyword>
<keyword evidence="1" id="KW-1133">Transmembrane helix</keyword>
<dbReference type="Pfam" id="PF00211">
    <property type="entry name" value="Guanylate_cyc"/>
    <property type="match status" value="1"/>
</dbReference>
<dbReference type="EMBL" id="FNGY01000016">
    <property type="protein sequence ID" value="SDO58369.1"/>
    <property type="molecule type" value="Genomic_DNA"/>
</dbReference>
<feature type="transmembrane region" description="Helical" evidence="1">
    <location>
        <begin position="85"/>
        <end position="110"/>
    </location>
</feature>
<dbReference type="GO" id="GO:0009190">
    <property type="term" value="P:cyclic nucleotide biosynthetic process"/>
    <property type="evidence" value="ECO:0007669"/>
    <property type="project" value="InterPro"/>
</dbReference>
<dbReference type="STRING" id="430522.BFS30_25015"/>
<reference evidence="4" key="1">
    <citation type="submission" date="2016-10" db="EMBL/GenBank/DDBJ databases">
        <authorList>
            <person name="Varghese N."/>
            <person name="Submissions S."/>
        </authorList>
    </citation>
    <scope>NUCLEOTIDE SEQUENCE [LARGE SCALE GENOMIC DNA]</scope>
    <source>
        <strain evidence="4">DSM 19110</strain>
    </source>
</reference>
<dbReference type="AlphaFoldDB" id="A0A1H0KR00"/>
<keyword evidence="1" id="KW-0472">Membrane</keyword>
<dbReference type="SUPFAM" id="SSF55073">
    <property type="entry name" value="Nucleotide cyclase"/>
    <property type="match status" value="1"/>
</dbReference>
<evidence type="ECO:0000259" key="2">
    <source>
        <dbReference type="PROSITE" id="PS50125"/>
    </source>
</evidence>
<organism evidence="3 4">
    <name type="scientific">Pedobacter steynii</name>
    <dbReference type="NCBI Taxonomy" id="430522"/>
    <lineage>
        <taxon>Bacteria</taxon>
        <taxon>Pseudomonadati</taxon>
        <taxon>Bacteroidota</taxon>
        <taxon>Sphingobacteriia</taxon>
        <taxon>Sphingobacteriales</taxon>
        <taxon>Sphingobacteriaceae</taxon>
        <taxon>Pedobacter</taxon>
    </lineage>
</organism>
<name>A0A1H0KR00_9SPHI</name>
<proteinExistence type="predicted"/>
<evidence type="ECO:0000313" key="3">
    <source>
        <dbReference type="EMBL" id="SDO58369.1"/>
    </source>
</evidence>
<gene>
    <name evidence="3" type="ORF">SAMN05421820_116127</name>
</gene>
<dbReference type="PANTHER" id="PTHR43081">
    <property type="entry name" value="ADENYLATE CYCLASE, TERMINAL-DIFFERENTIATION SPECIFIC-RELATED"/>
    <property type="match status" value="1"/>
</dbReference>
<accession>A0A1H0KR00</accession>
<dbReference type="Gene3D" id="3.30.70.1230">
    <property type="entry name" value="Nucleotide cyclase"/>
    <property type="match status" value="1"/>
</dbReference>
<evidence type="ECO:0000256" key="1">
    <source>
        <dbReference type="SAM" id="Phobius"/>
    </source>
</evidence>
<evidence type="ECO:0000313" key="4">
    <source>
        <dbReference type="Proteomes" id="UP000183200"/>
    </source>
</evidence>
<dbReference type="GO" id="GO:0004016">
    <property type="term" value="F:adenylate cyclase activity"/>
    <property type="evidence" value="ECO:0007669"/>
    <property type="project" value="UniProtKB-ARBA"/>
</dbReference>
<feature type="transmembrane region" description="Helical" evidence="1">
    <location>
        <begin position="12"/>
        <end position="31"/>
    </location>
</feature>
<dbReference type="GO" id="GO:0035556">
    <property type="term" value="P:intracellular signal transduction"/>
    <property type="evidence" value="ECO:0007669"/>
    <property type="project" value="InterPro"/>
</dbReference>
<dbReference type="InterPro" id="IPR050697">
    <property type="entry name" value="Adenylyl/Guanylyl_Cyclase_3/4"/>
</dbReference>
<dbReference type="InterPro" id="IPR029787">
    <property type="entry name" value="Nucleotide_cyclase"/>
</dbReference>
<feature type="domain" description="Guanylate cyclase" evidence="2">
    <location>
        <begin position="164"/>
        <end position="293"/>
    </location>
</feature>